<dbReference type="GO" id="GO:0005886">
    <property type="term" value="C:plasma membrane"/>
    <property type="evidence" value="ECO:0007669"/>
    <property type="project" value="UniProtKB-ARBA"/>
</dbReference>
<dbReference type="AlphaFoldDB" id="A0A090KWW8"/>
<name>A0A090KWW8_9BACI</name>
<evidence type="ECO:0008006" key="8">
    <source>
        <dbReference type="Google" id="ProtNLM"/>
    </source>
</evidence>
<feature type="transmembrane region" description="Helical" evidence="5">
    <location>
        <begin position="94"/>
        <end position="118"/>
    </location>
</feature>
<proteinExistence type="predicted"/>
<comment type="subcellular location">
    <subcellularLocation>
        <location evidence="1">Membrane</location>
        <topology evidence="1">Multi-pass membrane protein</topology>
    </subcellularLocation>
</comment>
<feature type="transmembrane region" description="Helical" evidence="5">
    <location>
        <begin position="56"/>
        <end position="74"/>
    </location>
</feature>
<keyword evidence="2 5" id="KW-0812">Transmembrane</keyword>
<dbReference type="InterPro" id="IPR003339">
    <property type="entry name" value="ABC/ECF_trnsptr_transmembrane"/>
</dbReference>
<protein>
    <recommendedName>
        <fullName evidence="8">Energy-coupling factor transporter transmembrane protein EcfT</fullName>
    </recommendedName>
</protein>
<keyword evidence="4 5" id="KW-0472">Membrane</keyword>
<dbReference type="Proteomes" id="UP000040576">
    <property type="component" value="Unassembled WGS sequence"/>
</dbReference>
<evidence type="ECO:0000256" key="4">
    <source>
        <dbReference type="ARBA" id="ARBA00023136"/>
    </source>
</evidence>
<keyword evidence="3 5" id="KW-1133">Transmembrane helix</keyword>
<gene>
    <name evidence="6" type="ORF">BT1A1_3448</name>
</gene>
<evidence type="ECO:0000256" key="3">
    <source>
        <dbReference type="ARBA" id="ARBA00022989"/>
    </source>
</evidence>
<keyword evidence="7" id="KW-1185">Reference proteome</keyword>
<evidence type="ECO:0000256" key="5">
    <source>
        <dbReference type="SAM" id="Phobius"/>
    </source>
</evidence>
<feature type="transmembrane region" description="Helical" evidence="5">
    <location>
        <begin position="7"/>
        <end position="25"/>
    </location>
</feature>
<organism evidence="6 7">
    <name type="scientific">Caldibacillus thermoamylovorans</name>
    <dbReference type="NCBI Taxonomy" id="35841"/>
    <lineage>
        <taxon>Bacteria</taxon>
        <taxon>Bacillati</taxon>
        <taxon>Bacillota</taxon>
        <taxon>Bacilli</taxon>
        <taxon>Bacillales</taxon>
        <taxon>Bacillaceae</taxon>
        <taxon>Caldibacillus</taxon>
    </lineage>
</organism>
<dbReference type="CDD" id="cd16914">
    <property type="entry name" value="EcfT"/>
    <property type="match status" value="1"/>
</dbReference>
<evidence type="ECO:0000256" key="2">
    <source>
        <dbReference type="ARBA" id="ARBA00022692"/>
    </source>
</evidence>
<dbReference type="EMBL" id="CCRF01000103">
    <property type="protein sequence ID" value="CEE03229.1"/>
    <property type="molecule type" value="Genomic_DNA"/>
</dbReference>
<accession>A0A090KWW8</accession>
<feature type="transmembrane region" description="Helical" evidence="5">
    <location>
        <begin position="31"/>
        <end position="47"/>
    </location>
</feature>
<sequence>MDNGFRSLHPFVIFLYYVLAIAMIMLYQHPFFLTFACLLLVIFNFALDQGKMLKKWVSMMIVLSLLFLILTPLTNHRGNHVLFYLFNSAITLEALIQGLLNALTLIAILTLTITFNYCMTADKFLFLFSKWMPKWSLLAMLSVRFVPLLNRRIVEIITVQKGKGLSVTSGPLKQRVKHGLLLVQVLLTWSLEDGIQTADSMSARAYGLQKRTKYTPYKLHMNDGFMILILTGLTGTGIFGWWLGDGVLTLTPFLEPTILYGREWVFFTIYVLIIGFPLIVEGKEAIQWQYWKR</sequence>
<feature type="transmembrane region" description="Helical" evidence="5">
    <location>
        <begin position="264"/>
        <end position="280"/>
    </location>
</feature>
<dbReference type="Pfam" id="PF02361">
    <property type="entry name" value="CbiQ"/>
    <property type="match status" value="1"/>
</dbReference>
<evidence type="ECO:0000313" key="6">
    <source>
        <dbReference type="EMBL" id="CEE03229.1"/>
    </source>
</evidence>
<dbReference type="RefSeq" id="WP_034773490.1">
    <property type="nucleotide sequence ID" value="NZ_CCRF01000103.1"/>
</dbReference>
<reference evidence="6 7" key="1">
    <citation type="submission" date="2014-07" db="EMBL/GenBank/DDBJ databases">
        <authorList>
            <person name="Wibberg Daniel"/>
        </authorList>
    </citation>
    <scope>NUCLEOTIDE SEQUENCE [LARGE SCALE GENOMIC DNA]</scope>
</reference>
<evidence type="ECO:0000313" key="7">
    <source>
        <dbReference type="Proteomes" id="UP000040576"/>
    </source>
</evidence>
<feature type="transmembrane region" description="Helical" evidence="5">
    <location>
        <begin position="225"/>
        <end position="244"/>
    </location>
</feature>
<evidence type="ECO:0000256" key="1">
    <source>
        <dbReference type="ARBA" id="ARBA00004141"/>
    </source>
</evidence>